<name>X1KL50_9ZZZZ</name>
<accession>X1KL50</accession>
<protein>
    <submittedName>
        <fullName evidence="1">Uncharacterized protein</fullName>
    </submittedName>
</protein>
<comment type="caution">
    <text evidence="1">The sequence shown here is derived from an EMBL/GenBank/DDBJ whole genome shotgun (WGS) entry which is preliminary data.</text>
</comment>
<sequence length="130" mass="15338">MSDQGRESELVEEREGIQLLRRPEGWVVKKENGRELGPYRQATAKNYLYLFSKAKRDLPRKIYEKIEMPQDKTIICPRCSNIAVVLGRTREEKYVVKCERDGAFLIEPLQEVRARREYRKKSTYRIDAGT</sequence>
<dbReference type="EMBL" id="BARV01000159">
    <property type="protein sequence ID" value="GAH94320.1"/>
    <property type="molecule type" value="Genomic_DNA"/>
</dbReference>
<proteinExistence type="predicted"/>
<evidence type="ECO:0000313" key="1">
    <source>
        <dbReference type="EMBL" id="GAH94320.1"/>
    </source>
</evidence>
<organism evidence="1">
    <name type="scientific">marine sediment metagenome</name>
    <dbReference type="NCBI Taxonomy" id="412755"/>
    <lineage>
        <taxon>unclassified sequences</taxon>
        <taxon>metagenomes</taxon>
        <taxon>ecological metagenomes</taxon>
    </lineage>
</organism>
<reference evidence="1" key="1">
    <citation type="journal article" date="2014" name="Front. Microbiol.">
        <title>High frequency of phylogenetically diverse reductive dehalogenase-homologous genes in deep subseafloor sedimentary metagenomes.</title>
        <authorList>
            <person name="Kawai M."/>
            <person name="Futagami T."/>
            <person name="Toyoda A."/>
            <person name="Takaki Y."/>
            <person name="Nishi S."/>
            <person name="Hori S."/>
            <person name="Arai W."/>
            <person name="Tsubouchi T."/>
            <person name="Morono Y."/>
            <person name="Uchiyama I."/>
            <person name="Ito T."/>
            <person name="Fujiyama A."/>
            <person name="Inagaki F."/>
            <person name="Takami H."/>
        </authorList>
    </citation>
    <scope>NUCLEOTIDE SEQUENCE</scope>
    <source>
        <strain evidence="1">Expedition CK06-06</strain>
    </source>
</reference>
<dbReference type="AlphaFoldDB" id="X1KL50"/>
<gene>
    <name evidence="1" type="ORF">S06H3_00769</name>
</gene>